<evidence type="ECO:0000313" key="2">
    <source>
        <dbReference type="Proteomes" id="UP000499080"/>
    </source>
</evidence>
<protein>
    <submittedName>
        <fullName evidence="1">Uncharacterized protein</fullName>
    </submittedName>
</protein>
<gene>
    <name evidence="1" type="ORF">AVEN_97282_1</name>
</gene>
<proteinExistence type="predicted"/>
<accession>A0A4Y2NWF1</accession>
<comment type="caution">
    <text evidence="1">The sequence shown here is derived from an EMBL/GenBank/DDBJ whole genome shotgun (WGS) entry which is preliminary data.</text>
</comment>
<sequence>MFLFGKGTLCACQDDQNPASPSINFHTPCQLGDNCLKATNLISSRLTYRVDPRISNSGYPDPGLNTLILDHRTTISRENRGWIVIEHGTHIYGSYTVGNEVASHWLLESRDLTCF</sequence>
<dbReference type="AlphaFoldDB" id="A0A4Y2NWF1"/>
<dbReference type="EMBL" id="BGPR01129648">
    <property type="protein sequence ID" value="GBN42630.1"/>
    <property type="molecule type" value="Genomic_DNA"/>
</dbReference>
<organism evidence="1 2">
    <name type="scientific">Araneus ventricosus</name>
    <name type="common">Orbweaver spider</name>
    <name type="synonym">Epeira ventricosa</name>
    <dbReference type="NCBI Taxonomy" id="182803"/>
    <lineage>
        <taxon>Eukaryota</taxon>
        <taxon>Metazoa</taxon>
        <taxon>Ecdysozoa</taxon>
        <taxon>Arthropoda</taxon>
        <taxon>Chelicerata</taxon>
        <taxon>Arachnida</taxon>
        <taxon>Araneae</taxon>
        <taxon>Araneomorphae</taxon>
        <taxon>Entelegynae</taxon>
        <taxon>Araneoidea</taxon>
        <taxon>Araneidae</taxon>
        <taxon>Araneus</taxon>
    </lineage>
</organism>
<reference evidence="1 2" key="1">
    <citation type="journal article" date="2019" name="Sci. Rep.">
        <title>Orb-weaving spider Araneus ventricosus genome elucidates the spidroin gene catalogue.</title>
        <authorList>
            <person name="Kono N."/>
            <person name="Nakamura H."/>
            <person name="Ohtoshi R."/>
            <person name="Moran D.A.P."/>
            <person name="Shinohara A."/>
            <person name="Yoshida Y."/>
            <person name="Fujiwara M."/>
            <person name="Mori M."/>
            <person name="Tomita M."/>
            <person name="Arakawa K."/>
        </authorList>
    </citation>
    <scope>NUCLEOTIDE SEQUENCE [LARGE SCALE GENOMIC DNA]</scope>
</reference>
<name>A0A4Y2NWF1_ARAVE</name>
<keyword evidence="2" id="KW-1185">Reference proteome</keyword>
<evidence type="ECO:0000313" key="1">
    <source>
        <dbReference type="EMBL" id="GBN42630.1"/>
    </source>
</evidence>
<dbReference type="Proteomes" id="UP000499080">
    <property type="component" value="Unassembled WGS sequence"/>
</dbReference>